<gene>
    <name evidence="3" type="primary">Dana\GF22134</name>
    <name evidence="3" type="synonym">dana_GLEANR_6117</name>
    <name evidence="3" type="ORF">GF22134</name>
</gene>
<dbReference type="eggNOG" id="ENOG502S1UK">
    <property type="taxonomic scope" value="Eukaryota"/>
</dbReference>
<feature type="transmembrane region" description="Helical" evidence="1">
    <location>
        <begin position="298"/>
        <end position="318"/>
    </location>
</feature>
<protein>
    <recommendedName>
        <fullName evidence="5">27 kDa hemolymph protein</fullName>
    </recommendedName>
</protein>
<dbReference type="OrthoDB" id="6512861at2759"/>
<keyword evidence="1" id="KW-1133">Transmembrane helix</keyword>
<name>B3MYG7_DROAN</name>
<dbReference type="Pfam" id="PF07165">
    <property type="entry name" value="DUF1397"/>
    <property type="match status" value="1"/>
</dbReference>
<feature type="chain" id="PRO_5002793767" description="27 kDa hemolymph protein" evidence="2">
    <location>
        <begin position="25"/>
        <end position="321"/>
    </location>
</feature>
<dbReference type="AlphaFoldDB" id="B3MYG7"/>
<evidence type="ECO:0000313" key="4">
    <source>
        <dbReference type="Proteomes" id="UP000007801"/>
    </source>
</evidence>
<keyword evidence="1" id="KW-0812">Transmembrane</keyword>
<dbReference type="InterPro" id="IPR009832">
    <property type="entry name" value="DUF1397"/>
</dbReference>
<organism evidence="3 4">
    <name type="scientific">Drosophila ananassae</name>
    <name type="common">Fruit fly</name>
    <dbReference type="NCBI Taxonomy" id="7217"/>
    <lineage>
        <taxon>Eukaryota</taxon>
        <taxon>Metazoa</taxon>
        <taxon>Ecdysozoa</taxon>
        <taxon>Arthropoda</taxon>
        <taxon>Hexapoda</taxon>
        <taxon>Insecta</taxon>
        <taxon>Pterygota</taxon>
        <taxon>Neoptera</taxon>
        <taxon>Endopterygota</taxon>
        <taxon>Diptera</taxon>
        <taxon>Brachycera</taxon>
        <taxon>Muscomorpha</taxon>
        <taxon>Ephydroidea</taxon>
        <taxon>Drosophilidae</taxon>
        <taxon>Drosophila</taxon>
        <taxon>Sophophora</taxon>
    </lineage>
</organism>
<keyword evidence="2" id="KW-0732">Signal</keyword>
<dbReference type="Proteomes" id="UP000007801">
    <property type="component" value="Unassembled WGS sequence"/>
</dbReference>
<proteinExistence type="predicted"/>
<dbReference type="HOGENOM" id="CLU_074913_0_0_1"/>
<evidence type="ECO:0000313" key="3">
    <source>
        <dbReference type="EMBL" id="EDV32661.1"/>
    </source>
</evidence>
<keyword evidence="1" id="KW-0472">Membrane</keyword>
<feature type="signal peptide" evidence="2">
    <location>
        <begin position="1"/>
        <end position="24"/>
    </location>
</feature>
<keyword evidence="4" id="KW-1185">Reference proteome</keyword>
<accession>B3MYG7</accession>
<sequence length="321" mass="34829">MHKYTLMGLCLMAALGAVLLEVNASPAGVAIPTKLDPSQLGGLSAQFLPPEYRNTNVTVDDLKRLYREKCKKVTGADNSSFYEEIERAAAKMSNCISGVANLTAIQEEMEQAKPQGELDTVFHKYCQKAPEAEACVKEFNTKMQVCLTAEEKRHQETIARIGASLLGFACSRGGDQIALFVAEQGPECLDANKEAIANCLNQSFHNYIPKDGQVPDLMSAPELLFSPTHCVDLQRFESCVLHHLEQCSEITPANIVQSIFKFVKNETDCQAYMTARANEKPILMAAAGNSTGGGATGLTSHFGSLLAGIFASGLVLILNRY</sequence>
<dbReference type="OMA" id="HHLEQCS"/>
<evidence type="ECO:0008006" key="5">
    <source>
        <dbReference type="Google" id="ProtNLM"/>
    </source>
</evidence>
<evidence type="ECO:0000256" key="1">
    <source>
        <dbReference type="SAM" id="Phobius"/>
    </source>
</evidence>
<reference evidence="3 4" key="1">
    <citation type="journal article" date="2007" name="Nature">
        <title>Evolution of genes and genomes on the Drosophila phylogeny.</title>
        <authorList>
            <consortium name="Drosophila 12 Genomes Consortium"/>
            <person name="Clark A.G."/>
            <person name="Eisen M.B."/>
            <person name="Smith D.R."/>
            <person name="Bergman C.M."/>
            <person name="Oliver B."/>
            <person name="Markow T.A."/>
            <person name="Kaufman T.C."/>
            <person name="Kellis M."/>
            <person name="Gelbart W."/>
            <person name="Iyer V.N."/>
            <person name="Pollard D.A."/>
            <person name="Sackton T.B."/>
            <person name="Larracuente A.M."/>
            <person name="Singh N.D."/>
            <person name="Abad J.P."/>
            <person name="Abt D.N."/>
            <person name="Adryan B."/>
            <person name="Aguade M."/>
            <person name="Akashi H."/>
            <person name="Anderson W.W."/>
            <person name="Aquadro C.F."/>
            <person name="Ardell D.H."/>
            <person name="Arguello R."/>
            <person name="Artieri C.G."/>
            <person name="Barbash D.A."/>
            <person name="Barker D."/>
            <person name="Barsanti P."/>
            <person name="Batterham P."/>
            <person name="Batzoglou S."/>
            <person name="Begun D."/>
            <person name="Bhutkar A."/>
            <person name="Blanco E."/>
            <person name="Bosak S.A."/>
            <person name="Bradley R.K."/>
            <person name="Brand A.D."/>
            <person name="Brent M.R."/>
            <person name="Brooks A.N."/>
            <person name="Brown R.H."/>
            <person name="Butlin R.K."/>
            <person name="Caggese C."/>
            <person name="Calvi B.R."/>
            <person name="Bernardo de Carvalho A."/>
            <person name="Caspi A."/>
            <person name="Castrezana S."/>
            <person name="Celniker S.E."/>
            <person name="Chang J.L."/>
            <person name="Chapple C."/>
            <person name="Chatterji S."/>
            <person name="Chinwalla A."/>
            <person name="Civetta A."/>
            <person name="Clifton S.W."/>
            <person name="Comeron J.M."/>
            <person name="Costello J.C."/>
            <person name="Coyne J.A."/>
            <person name="Daub J."/>
            <person name="David R.G."/>
            <person name="Delcher A.L."/>
            <person name="Delehaunty K."/>
            <person name="Do C.B."/>
            <person name="Ebling H."/>
            <person name="Edwards K."/>
            <person name="Eickbush T."/>
            <person name="Evans J.D."/>
            <person name="Filipski A."/>
            <person name="Findeiss S."/>
            <person name="Freyhult E."/>
            <person name="Fulton L."/>
            <person name="Fulton R."/>
            <person name="Garcia A.C."/>
            <person name="Gardiner A."/>
            <person name="Garfield D.A."/>
            <person name="Garvin B.E."/>
            <person name="Gibson G."/>
            <person name="Gilbert D."/>
            <person name="Gnerre S."/>
            <person name="Godfrey J."/>
            <person name="Good R."/>
            <person name="Gotea V."/>
            <person name="Gravely B."/>
            <person name="Greenberg A.J."/>
            <person name="Griffiths-Jones S."/>
            <person name="Gross S."/>
            <person name="Guigo R."/>
            <person name="Gustafson E.A."/>
            <person name="Haerty W."/>
            <person name="Hahn M.W."/>
            <person name="Halligan D.L."/>
            <person name="Halpern A.L."/>
            <person name="Halter G.M."/>
            <person name="Han M.V."/>
            <person name="Heger A."/>
            <person name="Hillier L."/>
            <person name="Hinrichs A.S."/>
            <person name="Holmes I."/>
            <person name="Hoskins R.A."/>
            <person name="Hubisz M.J."/>
            <person name="Hultmark D."/>
            <person name="Huntley M.A."/>
            <person name="Jaffe D.B."/>
            <person name="Jagadeeshan S."/>
            <person name="Jeck W.R."/>
            <person name="Johnson J."/>
            <person name="Jones C.D."/>
            <person name="Jordan W.C."/>
            <person name="Karpen G.H."/>
            <person name="Kataoka E."/>
            <person name="Keightley P.D."/>
            <person name="Kheradpour P."/>
            <person name="Kirkness E.F."/>
            <person name="Koerich L.B."/>
            <person name="Kristiansen K."/>
            <person name="Kudrna D."/>
            <person name="Kulathinal R.J."/>
            <person name="Kumar S."/>
            <person name="Kwok R."/>
            <person name="Lander E."/>
            <person name="Langley C.H."/>
            <person name="Lapoint R."/>
            <person name="Lazzaro B.P."/>
            <person name="Lee S.J."/>
            <person name="Levesque L."/>
            <person name="Li R."/>
            <person name="Lin C.F."/>
            <person name="Lin M.F."/>
            <person name="Lindblad-Toh K."/>
            <person name="Llopart A."/>
            <person name="Long M."/>
            <person name="Low L."/>
            <person name="Lozovsky E."/>
            <person name="Lu J."/>
            <person name="Luo M."/>
            <person name="Machado C.A."/>
            <person name="Makalowski W."/>
            <person name="Marzo M."/>
            <person name="Matsuda M."/>
            <person name="Matzkin L."/>
            <person name="McAllister B."/>
            <person name="McBride C.S."/>
            <person name="McKernan B."/>
            <person name="McKernan K."/>
            <person name="Mendez-Lago M."/>
            <person name="Minx P."/>
            <person name="Mollenhauer M.U."/>
            <person name="Montooth K."/>
            <person name="Mount S.M."/>
            <person name="Mu X."/>
            <person name="Myers E."/>
            <person name="Negre B."/>
            <person name="Newfeld S."/>
            <person name="Nielsen R."/>
            <person name="Noor M.A."/>
            <person name="O'Grady P."/>
            <person name="Pachter L."/>
            <person name="Papaceit M."/>
            <person name="Parisi M.J."/>
            <person name="Parisi M."/>
            <person name="Parts L."/>
            <person name="Pedersen J.S."/>
            <person name="Pesole G."/>
            <person name="Phillippy A.M."/>
            <person name="Ponting C.P."/>
            <person name="Pop M."/>
            <person name="Porcelli D."/>
            <person name="Powell J.R."/>
            <person name="Prohaska S."/>
            <person name="Pruitt K."/>
            <person name="Puig M."/>
            <person name="Quesneville H."/>
            <person name="Ram K.R."/>
            <person name="Rand D."/>
            <person name="Rasmussen M.D."/>
            <person name="Reed L.K."/>
            <person name="Reenan R."/>
            <person name="Reily A."/>
            <person name="Remington K.A."/>
            <person name="Rieger T.T."/>
            <person name="Ritchie M.G."/>
            <person name="Robin C."/>
            <person name="Rogers Y.H."/>
            <person name="Rohde C."/>
            <person name="Rozas J."/>
            <person name="Rubenfield M.J."/>
            <person name="Ruiz A."/>
            <person name="Russo S."/>
            <person name="Salzberg S.L."/>
            <person name="Sanchez-Gracia A."/>
            <person name="Saranga D.J."/>
            <person name="Sato H."/>
            <person name="Schaeffer S.W."/>
            <person name="Schatz M.C."/>
            <person name="Schlenke T."/>
            <person name="Schwartz R."/>
            <person name="Segarra C."/>
            <person name="Singh R.S."/>
            <person name="Sirot L."/>
            <person name="Sirota M."/>
            <person name="Sisneros N.B."/>
            <person name="Smith C.D."/>
            <person name="Smith T.F."/>
            <person name="Spieth J."/>
            <person name="Stage D.E."/>
            <person name="Stark A."/>
            <person name="Stephan W."/>
            <person name="Strausberg R.L."/>
            <person name="Strempel S."/>
            <person name="Sturgill D."/>
            <person name="Sutton G."/>
            <person name="Sutton G.G."/>
            <person name="Tao W."/>
            <person name="Teichmann S."/>
            <person name="Tobari Y.N."/>
            <person name="Tomimura Y."/>
            <person name="Tsolas J.M."/>
            <person name="Valente V.L."/>
            <person name="Venter E."/>
            <person name="Venter J.C."/>
            <person name="Vicario S."/>
            <person name="Vieira F.G."/>
            <person name="Vilella A.J."/>
            <person name="Villasante A."/>
            <person name="Walenz B."/>
            <person name="Wang J."/>
            <person name="Wasserman M."/>
            <person name="Watts T."/>
            <person name="Wilson D."/>
            <person name="Wilson R.K."/>
            <person name="Wing R.A."/>
            <person name="Wolfner M.F."/>
            <person name="Wong A."/>
            <person name="Wong G.K."/>
            <person name="Wu C.I."/>
            <person name="Wu G."/>
            <person name="Yamamoto D."/>
            <person name="Yang H.P."/>
            <person name="Yang S.P."/>
            <person name="Yorke J.A."/>
            <person name="Yoshida K."/>
            <person name="Zdobnov E."/>
            <person name="Zhang P."/>
            <person name="Zhang Y."/>
            <person name="Zimin A.V."/>
            <person name="Baldwin J."/>
            <person name="Abdouelleil A."/>
            <person name="Abdulkadir J."/>
            <person name="Abebe A."/>
            <person name="Abera B."/>
            <person name="Abreu J."/>
            <person name="Acer S.C."/>
            <person name="Aftuck L."/>
            <person name="Alexander A."/>
            <person name="An P."/>
            <person name="Anderson E."/>
            <person name="Anderson S."/>
            <person name="Arachi H."/>
            <person name="Azer M."/>
            <person name="Bachantsang P."/>
            <person name="Barry A."/>
            <person name="Bayul T."/>
            <person name="Berlin A."/>
            <person name="Bessette D."/>
            <person name="Bloom T."/>
            <person name="Blye J."/>
            <person name="Boguslavskiy L."/>
            <person name="Bonnet C."/>
            <person name="Boukhgalter B."/>
            <person name="Bourzgui I."/>
            <person name="Brown A."/>
            <person name="Cahill P."/>
            <person name="Channer S."/>
            <person name="Cheshatsang Y."/>
            <person name="Chuda L."/>
            <person name="Citroen M."/>
            <person name="Collymore A."/>
            <person name="Cooke P."/>
            <person name="Costello M."/>
            <person name="D'Aco K."/>
            <person name="Daza R."/>
            <person name="De Haan G."/>
            <person name="DeGray S."/>
            <person name="DeMaso C."/>
            <person name="Dhargay N."/>
            <person name="Dooley K."/>
            <person name="Dooley E."/>
            <person name="Doricent M."/>
            <person name="Dorje P."/>
            <person name="Dorjee K."/>
            <person name="Dupes A."/>
            <person name="Elong R."/>
            <person name="Falk J."/>
            <person name="Farina A."/>
            <person name="Faro S."/>
            <person name="Ferguson D."/>
            <person name="Fisher S."/>
            <person name="Foley C.D."/>
            <person name="Franke A."/>
            <person name="Friedrich D."/>
            <person name="Gadbois L."/>
            <person name="Gearin G."/>
            <person name="Gearin C.R."/>
            <person name="Giannoukos G."/>
            <person name="Goode T."/>
            <person name="Graham J."/>
            <person name="Grandbois E."/>
            <person name="Grewal S."/>
            <person name="Gyaltsen K."/>
            <person name="Hafez N."/>
            <person name="Hagos B."/>
            <person name="Hall J."/>
            <person name="Henson C."/>
            <person name="Hollinger A."/>
            <person name="Honan T."/>
            <person name="Huard M.D."/>
            <person name="Hughes L."/>
            <person name="Hurhula B."/>
            <person name="Husby M.E."/>
            <person name="Kamat A."/>
            <person name="Kanga B."/>
            <person name="Kashin S."/>
            <person name="Khazanovich D."/>
            <person name="Kisner P."/>
            <person name="Lance K."/>
            <person name="Lara M."/>
            <person name="Lee W."/>
            <person name="Lennon N."/>
            <person name="Letendre F."/>
            <person name="LeVine R."/>
            <person name="Lipovsky A."/>
            <person name="Liu X."/>
            <person name="Liu J."/>
            <person name="Liu S."/>
            <person name="Lokyitsang T."/>
            <person name="Lokyitsang Y."/>
            <person name="Lubonja R."/>
            <person name="Lui A."/>
            <person name="MacDonald P."/>
            <person name="Magnisalis V."/>
            <person name="Maru K."/>
            <person name="Matthews C."/>
            <person name="McCusker W."/>
            <person name="McDonough S."/>
            <person name="Mehta T."/>
            <person name="Meldrim J."/>
            <person name="Meneus L."/>
            <person name="Mihai O."/>
            <person name="Mihalev A."/>
            <person name="Mihova T."/>
            <person name="Mittelman R."/>
            <person name="Mlenga V."/>
            <person name="Montmayeur A."/>
            <person name="Mulrain L."/>
            <person name="Navidi A."/>
            <person name="Naylor J."/>
            <person name="Negash T."/>
            <person name="Nguyen T."/>
            <person name="Nguyen N."/>
            <person name="Nicol R."/>
            <person name="Norbu C."/>
            <person name="Norbu N."/>
            <person name="Novod N."/>
            <person name="O'Neill B."/>
            <person name="Osman S."/>
            <person name="Markiewicz E."/>
            <person name="Oyono O.L."/>
            <person name="Patti C."/>
            <person name="Phunkhang P."/>
            <person name="Pierre F."/>
            <person name="Priest M."/>
            <person name="Raghuraman S."/>
            <person name="Rege F."/>
            <person name="Reyes R."/>
            <person name="Rise C."/>
            <person name="Rogov P."/>
            <person name="Ross K."/>
            <person name="Ryan E."/>
            <person name="Settipalli S."/>
            <person name="Shea T."/>
            <person name="Sherpa N."/>
            <person name="Shi L."/>
            <person name="Shih D."/>
            <person name="Sparrow T."/>
            <person name="Spaulding J."/>
            <person name="Stalker J."/>
            <person name="Stange-Thomann N."/>
            <person name="Stavropoulos S."/>
            <person name="Stone C."/>
            <person name="Strader C."/>
            <person name="Tesfaye S."/>
            <person name="Thomson T."/>
            <person name="Thoulutsang Y."/>
            <person name="Thoulutsang D."/>
            <person name="Topham K."/>
            <person name="Topping I."/>
            <person name="Tsamla T."/>
            <person name="Vassiliev H."/>
            <person name="Vo A."/>
            <person name="Wangchuk T."/>
            <person name="Wangdi T."/>
            <person name="Weiand M."/>
            <person name="Wilkinson J."/>
            <person name="Wilson A."/>
            <person name="Yadav S."/>
            <person name="Young G."/>
            <person name="Yu Q."/>
            <person name="Zembek L."/>
            <person name="Zhong D."/>
            <person name="Zimmer A."/>
            <person name="Zwirko Z."/>
            <person name="Jaffe D.B."/>
            <person name="Alvarez P."/>
            <person name="Brockman W."/>
            <person name="Butler J."/>
            <person name="Chin C."/>
            <person name="Gnerre S."/>
            <person name="Grabherr M."/>
            <person name="Kleber M."/>
            <person name="Mauceli E."/>
            <person name="MacCallum I."/>
        </authorList>
    </citation>
    <scope>NUCLEOTIDE SEQUENCE [LARGE SCALE GENOMIC DNA]</scope>
    <source>
        <strain evidence="4">Tucson 14024-0371.13</strain>
    </source>
</reference>
<dbReference type="PANTHER" id="PTHR20997">
    <property type="entry name" value="EG:BACR42I17.2 PROTEIN-RELATED"/>
    <property type="match status" value="1"/>
</dbReference>
<evidence type="ECO:0000256" key="2">
    <source>
        <dbReference type="SAM" id="SignalP"/>
    </source>
</evidence>
<dbReference type="EMBL" id="CH902632">
    <property type="protein sequence ID" value="EDV32661.1"/>
    <property type="molecule type" value="Genomic_DNA"/>
</dbReference>
<dbReference type="KEGG" id="dan:6504802"/>
<dbReference type="PANTHER" id="PTHR20997:SF2">
    <property type="entry name" value="EG:BACR42I17.2 PROTEIN-RELATED"/>
    <property type="match status" value="1"/>
</dbReference>
<dbReference type="GeneID" id="6504802"/>
<dbReference type="PhylomeDB" id="B3MYG7"/>
<dbReference type="InParanoid" id="B3MYG7"/>
<dbReference type="STRING" id="7217.B3MYG7"/>